<dbReference type="EMBL" id="RAPE01000006">
    <property type="protein sequence ID" value="RKF12731.1"/>
    <property type="molecule type" value="Genomic_DNA"/>
</dbReference>
<evidence type="ECO:0000313" key="3">
    <source>
        <dbReference type="Proteomes" id="UP000281128"/>
    </source>
</evidence>
<dbReference type="AlphaFoldDB" id="A0A3A8B7M8"/>
<dbReference type="GO" id="GO:0006506">
    <property type="term" value="P:GPI anchor biosynthetic process"/>
    <property type="evidence" value="ECO:0007669"/>
    <property type="project" value="TreeGrafter"/>
</dbReference>
<dbReference type="InterPro" id="IPR051916">
    <property type="entry name" value="GPI-anchor_lipid_remodeler"/>
</dbReference>
<dbReference type="Pfam" id="PF03372">
    <property type="entry name" value="Exo_endo_phos"/>
    <property type="match status" value="1"/>
</dbReference>
<dbReference type="InterPro" id="IPR005135">
    <property type="entry name" value="Endo/exonuclease/phosphatase"/>
</dbReference>
<dbReference type="Gene3D" id="3.60.10.10">
    <property type="entry name" value="Endonuclease/exonuclease/phosphatase"/>
    <property type="match status" value="1"/>
</dbReference>
<dbReference type="InterPro" id="IPR036691">
    <property type="entry name" value="Endo/exonu/phosph_ase_sf"/>
</dbReference>
<gene>
    <name evidence="2" type="ORF">D6850_16660</name>
</gene>
<dbReference type="GO" id="GO:0004519">
    <property type="term" value="F:endonuclease activity"/>
    <property type="evidence" value="ECO:0007669"/>
    <property type="project" value="UniProtKB-KW"/>
</dbReference>
<dbReference type="GO" id="GO:0016020">
    <property type="term" value="C:membrane"/>
    <property type="evidence" value="ECO:0007669"/>
    <property type="project" value="GOC"/>
</dbReference>
<dbReference type="PANTHER" id="PTHR14859">
    <property type="entry name" value="CALCOFLUOR WHITE HYPERSENSITIVE PROTEIN PRECURSOR"/>
    <property type="match status" value="1"/>
</dbReference>
<evidence type="ECO:0000313" key="2">
    <source>
        <dbReference type="EMBL" id="RKF12731.1"/>
    </source>
</evidence>
<keyword evidence="2" id="KW-0378">Hydrolase</keyword>
<feature type="domain" description="Endonuclease/exonuclease/phosphatase" evidence="1">
    <location>
        <begin position="1"/>
        <end position="213"/>
    </location>
</feature>
<reference evidence="2 3" key="1">
    <citation type="submission" date="2018-09" db="EMBL/GenBank/DDBJ databases">
        <title>Roseovarius spongiae sp. nov., isolated from a marine sponge.</title>
        <authorList>
            <person name="Zhuang L."/>
            <person name="Luo L."/>
        </authorList>
    </citation>
    <scope>NUCLEOTIDE SEQUENCE [LARGE SCALE GENOMIC DNA]</scope>
    <source>
        <strain evidence="2 3">HN-E21</strain>
    </source>
</reference>
<dbReference type="Proteomes" id="UP000281128">
    <property type="component" value="Unassembled WGS sequence"/>
</dbReference>
<proteinExistence type="predicted"/>
<protein>
    <submittedName>
        <fullName evidence="2">Endonuclease</fullName>
    </submittedName>
</protein>
<accession>A0A3A8B7M8</accession>
<sequence length="226" mass="25837">MTWNIHGGAGRDRRRDLQRVVELVRRHHPQIVALQEIDSRKRPPSAPDAFTFLGDELGGNARASRLIRAPDGDYGHALISSWPLAPARYHDISYRRREPRAAIETTVETPHGQLHVVAAHLGLSFRERHHQALKLARIVRRGKDRGILMGDLNDWTARGSARRILDRLFPGHSYIRTFPAFWPLLPLDRIYCQPRTMLSRCWTDRNARAVSDHLPLIADLVLEDGP</sequence>
<dbReference type="PANTHER" id="PTHR14859:SF1">
    <property type="entry name" value="PGAP2-INTERACTING PROTEIN"/>
    <property type="match status" value="1"/>
</dbReference>
<keyword evidence="2" id="KW-0540">Nuclease</keyword>
<evidence type="ECO:0000259" key="1">
    <source>
        <dbReference type="Pfam" id="PF03372"/>
    </source>
</evidence>
<name>A0A3A8B7M8_9RHOB</name>
<dbReference type="OrthoDB" id="9813425at2"/>
<dbReference type="SUPFAM" id="SSF56219">
    <property type="entry name" value="DNase I-like"/>
    <property type="match status" value="1"/>
</dbReference>
<organism evidence="2 3">
    <name type="scientific">Roseovarius spongiae</name>
    <dbReference type="NCBI Taxonomy" id="2320272"/>
    <lineage>
        <taxon>Bacteria</taxon>
        <taxon>Pseudomonadati</taxon>
        <taxon>Pseudomonadota</taxon>
        <taxon>Alphaproteobacteria</taxon>
        <taxon>Rhodobacterales</taxon>
        <taxon>Roseobacteraceae</taxon>
        <taxon>Roseovarius</taxon>
    </lineage>
</organism>
<keyword evidence="2" id="KW-0255">Endonuclease</keyword>
<keyword evidence="3" id="KW-1185">Reference proteome</keyword>
<comment type="caution">
    <text evidence="2">The sequence shown here is derived from an EMBL/GenBank/DDBJ whole genome shotgun (WGS) entry which is preliminary data.</text>
</comment>